<evidence type="ECO:0000313" key="3">
    <source>
        <dbReference type="Proteomes" id="UP000675781"/>
    </source>
</evidence>
<keyword evidence="1" id="KW-0812">Transmembrane</keyword>
<evidence type="ECO:0000313" key="2">
    <source>
        <dbReference type="EMBL" id="MBR7835904.1"/>
    </source>
</evidence>
<sequence length="64" mass="6881">MVLSVSGVLLLGVIVFILFRKDGLKVSHLIVCMMFGFYLASTSIASSIRNSTDSIAGFISGLHF</sequence>
<comment type="caution">
    <text evidence="2">The sequence shown here is derived from an EMBL/GenBank/DDBJ whole genome shotgun (WGS) entry which is preliminary data.</text>
</comment>
<dbReference type="EMBL" id="JAGSOG010000115">
    <property type="protein sequence ID" value="MBR7835904.1"/>
    <property type="molecule type" value="Genomic_DNA"/>
</dbReference>
<organism evidence="2 3">
    <name type="scientific">Actinospica durhamensis</name>
    <dbReference type="NCBI Taxonomy" id="1508375"/>
    <lineage>
        <taxon>Bacteria</taxon>
        <taxon>Bacillati</taxon>
        <taxon>Actinomycetota</taxon>
        <taxon>Actinomycetes</taxon>
        <taxon>Catenulisporales</taxon>
        <taxon>Actinospicaceae</taxon>
        <taxon>Actinospica</taxon>
    </lineage>
</organism>
<keyword evidence="1" id="KW-0472">Membrane</keyword>
<keyword evidence="3" id="KW-1185">Reference proteome</keyword>
<dbReference type="RefSeq" id="WP_212530394.1">
    <property type="nucleotide sequence ID" value="NZ_JAGSOG010000115.1"/>
</dbReference>
<proteinExistence type="predicted"/>
<protein>
    <submittedName>
        <fullName evidence="2">DUF2304 domain-containing protein</fullName>
    </submittedName>
</protein>
<feature type="transmembrane region" description="Helical" evidence="1">
    <location>
        <begin position="26"/>
        <end position="45"/>
    </location>
</feature>
<gene>
    <name evidence="2" type="ORF">KDL01_21700</name>
</gene>
<accession>A0A941IQ68</accession>
<reference evidence="2" key="1">
    <citation type="submission" date="2021-04" db="EMBL/GenBank/DDBJ databases">
        <title>Genome based classification of Actinospica acidithermotolerans sp. nov., an actinobacterium isolated from an Indonesian hot spring.</title>
        <authorList>
            <person name="Kusuma A.B."/>
            <person name="Putra K.E."/>
            <person name="Nafisah S."/>
            <person name="Loh J."/>
            <person name="Nouioui I."/>
            <person name="Goodfellow M."/>
        </authorList>
    </citation>
    <scope>NUCLEOTIDE SEQUENCE</scope>
    <source>
        <strain evidence="2">CSCA 57</strain>
    </source>
</reference>
<name>A0A941IQ68_9ACTN</name>
<dbReference type="AlphaFoldDB" id="A0A941IQ68"/>
<evidence type="ECO:0000256" key="1">
    <source>
        <dbReference type="SAM" id="Phobius"/>
    </source>
</evidence>
<keyword evidence="1" id="KW-1133">Transmembrane helix</keyword>
<dbReference type="Proteomes" id="UP000675781">
    <property type="component" value="Unassembled WGS sequence"/>
</dbReference>